<dbReference type="RefSeq" id="WP_124943426.1">
    <property type="nucleotide sequence ID" value="NZ_RHGY01000005.1"/>
</dbReference>
<dbReference type="Gene3D" id="3.10.350.10">
    <property type="entry name" value="LysM domain"/>
    <property type="match status" value="1"/>
</dbReference>
<evidence type="ECO:0000313" key="4">
    <source>
        <dbReference type="EMBL" id="RRG17918.1"/>
    </source>
</evidence>
<dbReference type="SUPFAM" id="SSF54106">
    <property type="entry name" value="LysM domain"/>
    <property type="match status" value="1"/>
</dbReference>
<dbReference type="InterPro" id="IPR036779">
    <property type="entry name" value="LysM_dom_sf"/>
</dbReference>
<organism evidence="4 5">
    <name type="scientific">Weissella viridescens</name>
    <name type="common">Lactobacillus viridescens</name>
    <dbReference type="NCBI Taxonomy" id="1629"/>
    <lineage>
        <taxon>Bacteria</taxon>
        <taxon>Bacillati</taxon>
        <taxon>Bacillota</taxon>
        <taxon>Bacilli</taxon>
        <taxon>Lactobacillales</taxon>
        <taxon>Lactobacillaceae</taxon>
        <taxon>Weissella</taxon>
    </lineage>
</organism>
<feature type="domain" description="LysM" evidence="3">
    <location>
        <begin position="29"/>
        <end position="73"/>
    </location>
</feature>
<dbReference type="SUPFAM" id="SSF53955">
    <property type="entry name" value="Lysozyme-like"/>
    <property type="match status" value="1"/>
</dbReference>
<dbReference type="AlphaFoldDB" id="A0A3P2RKF2"/>
<feature type="compositionally biased region" description="Low complexity" evidence="1">
    <location>
        <begin position="146"/>
        <end position="162"/>
    </location>
</feature>
<protein>
    <submittedName>
        <fullName evidence="4">LysM peptidoglycan-binding domain-containing protein</fullName>
    </submittedName>
</protein>
<name>A0A3P2RKF2_WEIVI</name>
<evidence type="ECO:0000259" key="3">
    <source>
        <dbReference type="PROSITE" id="PS51782"/>
    </source>
</evidence>
<dbReference type="OrthoDB" id="2329027at2"/>
<evidence type="ECO:0000256" key="2">
    <source>
        <dbReference type="SAM" id="SignalP"/>
    </source>
</evidence>
<gene>
    <name evidence="4" type="ORF">D3P96_05820</name>
</gene>
<dbReference type="Proteomes" id="UP000275836">
    <property type="component" value="Unassembled WGS sequence"/>
</dbReference>
<dbReference type="InterPro" id="IPR023346">
    <property type="entry name" value="Lysozyme-like_dom_sf"/>
</dbReference>
<feature type="signal peptide" evidence="2">
    <location>
        <begin position="1"/>
        <end position="28"/>
    </location>
</feature>
<keyword evidence="2" id="KW-0732">Signal</keyword>
<feature type="region of interest" description="Disordered" evidence="1">
    <location>
        <begin position="118"/>
        <end position="166"/>
    </location>
</feature>
<dbReference type="PROSITE" id="PS51782">
    <property type="entry name" value="LYSM"/>
    <property type="match status" value="1"/>
</dbReference>
<dbReference type="Pfam" id="PF01476">
    <property type="entry name" value="LysM"/>
    <property type="match status" value="1"/>
</dbReference>
<feature type="region of interest" description="Disordered" evidence="1">
    <location>
        <begin position="185"/>
        <end position="216"/>
    </location>
</feature>
<feature type="chain" id="PRO_5018269447" evidence="2">
    <location>
        <begin position="29"/>
        <end position="248"/>
    </location>
</feature>
<reference evidence="4 5" key="1">
    <citation type="submission" date="2018-10" db="EMBL/GenBank/DDBJ databases">
        <title>Draft genome sequence of Weissella viridescens UCO-SMC3.</title>
        <authorList>
            <person name="Garcia-Cancino A."/>
            <person name="Espinoza-Monje M."/>
            <person name="Albarracin L."/>
            <person name="Garcia-Castillo V."/>
            <person name="Campos-Martin J."/>
            <person name="Nakano Y."/>
            <person name="Guitierrez-Zamorano C."/>
            <person name="Ikeda-Ohtsubo W."/>
            <person name="Morita H."/>
            <person name="Kitazawa H."/>
            <person name="Villena J."/>
        </authorList>
    </citation>
    <scope>NUCLEOTIDE SEQUENCE [LARGE SCALE GENOMIC DNA]</scope>
    <source>
        <strain evidence="4 5">UCO-SMC3</strain>
    </source>
</reference>
<comment type="caution">
    <text evidence="4">The sequence shown here is derived from an EMBL/GenBank/DDBJ whole genome shotgun (WGS) entry which is preliminary data.</text>
</comment>
<dbReference type="CDD" id="cd00118">
    <property type="entry name" value="LysM"/>
    <property type="match status" value="1"/>
</dbReference>
<dbReference type="EMBL" id="RHGY01000005">
    <property type="protein sequence ID" value="RRG17918.1"/>
    <property type="molecule type" value="Genomic_DNA"/>
</dbReference>
<dbReference type="SMART" id="SM00257">
    <property type="entry name" value="LysM"/>
    <property type="match status" value="1"/>
</dbReference>
<proteinExistence type="predicted"/>
<evidence type="ECO:0000256" key="1">
    <source>
        <dbReference type="SAM" id="MobiDB-lite"/>
    </source>
</evidence>
<accession>A0A3P2RKF2</accession>
<dbReference type="InterPro" id="IPR018392">
    <property type="entry name" value="LysM"/>
</dbReference>
<sequence length="248" mass="25197">MSNTTKNAALAVAGLASVFAAGQTVANAATYTVQKGDTLSEIASKFNLTVDDLVSTNQISDKNLVFTDQKIEVAKASDADKAANADAQKAAQKAALEAKQAAQAQAAQKAADEAAAQKAAEASQAKEAEAAQPAAEAKPAVEEKATTQATAQPAAEAKPAAASGSGSTYDQFIANGGTDAMWQTIVQPESGGNPNAVSPNGYTGLGQTKESWGTGSVADQTKGMVGYATSRYGSVESAISFRQANGWW</sequence>
<evidence type="ECO:0000313" key="5">
    <source>
        <dbReference type="Proteomes" id="UP000275836"/>
    </source>
</evidence>